<feature type="transmembrane region" description="Helical" evidence="5">
    <location>
        <begin position="172"/>
        <end position="190"/>
    </location>
</feature>
<dbReference type="Proteomes" id="UP000067689">
    <property type="component" value="Chromosome"/>
</dbReference>
<dbReference type="GO" id="GO:0005886">
    <property type="term" value="C:plasma membrane"/>
    <property type="evidence" value="ECO:0007669"/>
    <property type="project" value="UniProtKB-SubCell"/>
</dbReference>
<accession>A0A0U4CA68</accession>
<protein>
    <recommendedName>
        <fullName evidence="6">Major facilitator superfamily (MFS) profile domain-containing protein</fullName>
    </recommendedName>
</protein>
<keyword evidence="3 5" id="KW-1133">Transmembrane helix</keyword>
<feature type="transmembrane region" description="Helical" evidence="5">
    <location>
        <begin position="210"/>
        <end position="229"/>
    </location>
</feature>
<dbReference type="InterPro" id="IPR036259">
    <property type="entry name" value="MFS_trans_sf"/>
</dbReference>
<evidence type="ECO:0000256" key="2">
    <source>
        <dbReference type="ARBA" id="ARBA00022692"/>
    </source>
</evidence>
<feature type="transmembrane region" description="Helical" evidence="5">
    <location>
        <begin position="44"/>
        <end position="66"/>
    </location>
</feature>
<keyword evidence="2 5" id="KW-0812">Transmembrane</keyword>
<evidence type="ECO:0000313" key="8">
    <source>
        <dbReference type="Proteomes" id="UP000067689"/>
    </source>
</evidence>
<dbReference type="RefSeq" id="WP_067857099.1">
    <property type="nucleotide sequence ID" value="NZ_CP011502.1"/>
</dbReference>
<dbReference type="PATRIC" id="fig|2041.4.peg.1733"/>
<reference evidence="7 8" key="1">
    <citation type="journal article" date="1991" name="Int. J. Syst. Bacteriol.">
        <title>Description of the erythromycin-producing bacterium Arthrobacter sp. strain NRRL B-3381 as Aeromicrobium erythreum gen. nov., sp. nov.</title>
        <authorList>
            <person name="Miller E.S."/>
            <person name="Woese C.R."/>
            <person name="Brenner S."/>
        </authorList>
    </citation>
    <scope>NUCLEOTIDE SEQUENCE [LARGE SCALE GENOMIC DNA]</scope>
    <source>
        <strain evidence="7 8">AR18</strain>
    </source>
</reference>
<gene>
    <name evidence="7" type="ORF">AERYTH_08265</name>
</gene>
<dbReference type="KEGG" id="aer:AERYTH_08265"/>
<dbReference type="PROSITE" id="PS50850">
    <property type="entry name" value="MFS"/>
    <property type="match status" value="1"/>
</dbReference>
<sequence length="403" mass="40373">MRSTYGRVLALPGAALFSLTGLVSRLPLSMASLGLVLLVREHGGGYGAAGLVAAAYVAAAAVVAPVHGRLSDRWGQRVVLLLAGAGYAIGVAAVVLAVTRDAAAPMPHLAAAVAGVFTPQTGSLVRARWTHLLRDDRPLLTTAFAIEAVIDEAVFIVGPVLVTFLTLQVADVAGLAAAAAAATLGSWALAAQTATEPPAGGHRTGPRVAMGWSVLGPVLVAAVGIGVLFGSTEVLVVAFTEAQGERGAAGLVLAVWAAGSLLAGVVVGALPAPADAIARLRWTVLVLGLLFAPLLLAPTTPWLTAGLFLAGVMISPTMIAATSVVEEYVPPSRLTEALTWTSTGLAVGVAPGAAVAGAVVDRFGASAGFAVPLVAGLAAAAVAWWFRPPPRPDRALVPGAVAD</sequence>
<name>A0A0U4CA68_9ACTN</name>
<evidence type="ECO:0000256" key="4">
    <source>
        <dbReference type="ARBA" id="ARBA00023136"/>
    </source>
</evidence>
<proteinExistence type="predicted"/>
<comment type="subcellular location">
    <subcellularLocation>
        <location evidence="1">Cell membrane</location>
        <topology evidence="1">Multi-pass membrane protein</topology>
    </subcellularLocation>
</comment>
<evidence type="ECO:0000259" key="6">
    <source>
        <dbReference type="PROSITE" id="PS50850"/>
    </source>
</evidence>
<dbReference type="GO" id="GO:0022857">
    <property type="term" value="F:transmembrane transporter activity"/>
    <property type="evidence" value="ECO:0007669"/>
    <property type="project" value="InterPro"/>
</dbReference>
<keyword evidence="4 5" id="KW-0472">Membrane</keyword>
<evidence type="ECO:0000313" key="7">
    <source>
        <dbReference type="EMBL" id="ALX04686.1"/>
    </source>
</evidence>
<dbReference type="AlphaFoldDB" id="A0A0U4CA68"/>
<feature type="transmembrane region" description="Helical" evidence="5">
    <location>
        <begin position="282"/>
        <end position="299"/>
    </location>
</feature>
<feature type="transmembrane region" description="Helical" evidence="5">
    <location>
        <begin position="249"/>
        <end position="270"/>
    </location>
</feature>
<feature type="transmembrane region" description="Helical" evidence="5">
    <location>
        <begin position="305"/>
        <end position="325"/>
    </location>
</feature>
<dbReference type="Pfam" id="PF07690">
    <property type="entry name" value="MFS_1"/>
    <property type="match status" value="1"/>
</dbReference>
<evidence type="ECO:0000256" key="5">
    <source>
        <dbReference type="SAM" id="Phobius"/>
    </source>
</evidence>
<organism evidence="7 8">
    <name type="scientific">Aeromicrobium erythreum</name>
    <dbReference type="NCBI Taxonomy" id="2041"/>
    <lineage>
        <taxon>Bacteria</taxon>
        <taxon>Bacillati</taxon>
        <taxon>Actinomycetota</taxon>
        <taxon>Actinomycetes</taxon>
        <taxon>Propionibacteriales</taxon>
        <taxon>Nocardioidaceae</taxon>
        <taxon>Aeromicrobium</taxon>
    </lineage>
</organism>
<evidence type="ECO:0000256" key="1">
    <source>
        <dbReference type="ARBA" id="ARBA00004651"/>
    </source>
</evidence>
<dbReference type="EMBL" id="CP011502">
    <property type="protein sequence ID" value="ALX04686.1"/>
    <property type="molecule type" value="Genomic_DNA"/>
</dbReference>
<dbReference type="InterPro" id="IPR011701">
    <property type="entry name" value="MFS"/>
</dbReference>
<feature type="transmembrane region" description="Helical" evidence="5">
    <location>
        <begin position="139"/>
        <end position="166"/>
    </location>
</feature>
<feature type="transmembrane region" description="Helical" evidence="5">
    <location>
        <begin position="337"/>
        <end position="360"/>
    </location>
</feature>
<feature type="transmembrane region" description="Helical" evidence="5">
    <location>
        <begin position="366"/>
        <end position="386"/>
    </location>
</feature>
<dbReference type="SUPFAM" id="SSF103473">
    <property type="entry name" value="MFS general substrate transporter"/>
    <property type="match status" value="1"/>
</dbReference>
<dbReference type="PANTHER" id="PTHR23542:SF1">
    <property type="entry name" value="MAJOR FACILITATOR SUPERFAMILY (MFS) PROFILE DOMAIN-CONTAINING PROTEIN"/>
    <property type="match status" value="1"/>
</dbReference>
<evidence type="ECO:0000256" key="3">
    <source>
        <dbReference type="ARBA" id="ARBA00022989"/>
    </source>
</evidence>
<feature type="transmembrane region" description="Helical" evidence="5">
    <location>
        <begin position="78"/>
        <end position="97"/>
    </location>
</feature>
<feature type="domain" description="Major facilitator superfamily (MFS) profile" evidence="6">
    <location>
        <begin position="210"/>
        <end position="403"/>
    </location>
</feature>
<dbReference type="Gene3D" id="1.20.1250.20">
    <property type="entry name" value="MFS general substrate transporter like domains"/>
    <property type="match status" value="2"/>
</dbReference>
<dbReference type="PANTHER" id="PTHR23542">
    <property type="match status" value="1"/>
</dbReference>
<dbReference type="OrthoDB" id="9180256at2"/>
<dbReference type="InterPro" id="IPR020846">
    <property type="entry name" value="MFS_dom"/>
</dbReference>
<keyword evidence="8" id="KW-1185">Reference proteome</keyword>